<dbReference type="GO" id="GO:0005739">
    <property type="term" value="C:mitochondrion"/>
    <property type="evidence" value="ECO:0007669"/>
    <property type="project" value="TreeGrafter"/>
</dbReference>
<accession>A0A1G4JUP3</accession>
<dbReference type="InterPro" id="IPR019180">
    <property type="entry name" value="Oxidoreductase-like_N"/>
</dbReference>
<proteinExistence type="predicted"/>
<dbReference type="Proteomes" id="UP000189911">
    <property type="component" value="Chromosome E"/>
</dbReference>
<feature type="region of interest" description="Disordered" evidence="1">
    <location>
        <begin position="159"/>
        <end position="198"/>
    </location>
</feature>
<feature type="domain" description="Oxidoreductase-like" evidence="2">
    <location>
        <begin position="67"/>
        <end position="110"/>
    </location>
</feature>
<dbReference type="Pfam" id="PF09791">
    <property type="entry name" value="Oxidored-like"/>
    <property type="match status" value="1"/>
</dbReference>
<dbReference type="PANTHER" id="PTHR21193:SF3">
    <property type="entry name" value="OXIDOREDUCTASE-LIKE DOMAIN-CONTAINING PROTEIN 1"/>
    <property type="match status" value="1"/>
</dbReference>
<evidence type="ECO:0000259" key="2">
    <source>
        <dbReference type="Pfam" id="PF09791"/>
    </source>
</evidence>
<keyword evidence="4" id="KW-1185">Reference proteome</keyword>
<dbReference type="EMBL" id="LT598451">
    <property type="protein sequence ID" value="SCU94693.1"/>
    <property type="molecule type" value="Genomic_DNA"/>
</dbReference>
<sequence length="229" mass="25944">MITRAALKNAAQRGFQTSRKLAMTFEGNVNESLGTEEERMTNVFGGRVKGDPPRSSSRIVRGDARYISGISVPEKPSEPDNCCMSGCVNCVWEIYNDDLREWKDKRKQAAHKLKGTDEIWPPDFDPPLNSLDLHNIPVTFKTLKIQLDKQKSRGTAALFPPRESRLPQSVIRAKRRHQSEKAAVSETQKAQPDNDEGWDDVPVFIRVFAEFEAKKKQARMADKDKTSEL</sequence>
<protein>
    <submittedName>
        <fullName evidence="3">LANO_0E07712g1_1</fullName>
    </submittedName>
</protein>
<dbReference type="PANTHER" id="PTHR21193">
    <property type="entry name" value="OXIDOREDUCTASE-LIKE DOMAIN-CONTAINING PROTEIN 1"/>
    <property type="match status" value="1"/>
</dbReference>
<dbReference type="OrthoDB" id="10064411at2759"/>
<organism evidence="3 4">
    <name type="scientific">Lachancea nothofagi CBS 11611</name>
    <dbReference type="NCBI Taxonomy" id="1266666"/>
    <lineage>
        <taxon>Eukaryota</taxon>
        <taxon>Fungi</taxon>
        <taxon>Dikarya</taxon>
        <taxon>Ascomycota</taxon>
        <taxon>Saccharomycotina</taxon>
        <taxon>Saccharomycetes</taxon>
        <taxon>Saccharomycetales</taxon>
        <taxon>Saccharomycetaceae</taxon>
        <taxon>Lachancea</taxon>
    </lineage>
</organism>
<evidence type="ECO:0000256" key="1">
    <source>
        <dbReference type="SAM" id="MobiDB-lite"/>
    </source>
</evidence>
<name>A0A1G4JUP3_9SACH</name>
<reference evidence="4" key="1">
    <citation type="submission" date="2016-03" db="EMBL/GenBank/DDBJ databases">
        <authorList>
            <person name="Devillers Hugo."/>
        </authorList>
    </citation>
    <scope>NUCLEOTIDE SEQUENCE [LARGE SCALE GENOMIC DNA]</scope>
</reference>
<evidence type="ECO:0000313" key="4">
    <source>
        <dbReference type="Proteomes" id="UP000189911"/>
    </source>
</evidence>
<dbReference type="AlphaFoldDB" id="A0A1G4JUP3"/>
<dbReference type="InterPro" id="IPR039251">
    <property type="entry name" value="OXLD1"/>
</dbReference>
<evidence type="ECO:0000313" key="3">
    <source>
        <dbReference type="EMBL" id="SCU94693.1"/>
    </source>
</evidence>
<gene>
    <name evidence="3" type="ORF">LANO_0E07712G</name>
</gene>